<accession>A0A0F9MNR5</accession>
<reference evidence="1" key="1">
    <citation type="journal article" date="2015" name="Nature">
        <title>Complex archaea that bridge the gap between prokaryotes and eukaryotes.</title>
        <authorList>
            <person name="Spang A."/>
            <person name="Saw J.H."/>
            <person name="Jorgensen S.L."/>
            <person name="Zaremba-Niedzwiedzka K."/>
            <person name="Martijn J."/>
            <person name="Lind A.E."/>
            <person name="van Eijk R."/>
            <person name="Schleper C."/>
            <person name="Guy L."/>
            <person name="Ettema T.J."/>
        </authorList>
    </citation>
    <scope>NUCLEOTIDE SEQUENCE</scope>
</reference>
<dbReference type="AlphaFoldDB" id="A0A0F9MNR5"/>
<name>A0A0F9MNR5_9ZZZZ</name>
<proteinExistence type="predicted"/>
<comment type="caution">
    <text evidence="1">The sequence shown here is derived from an EMBL/GenBank/DDBJ whole genome shotgun (WGS) entry which is preliminary data.</text>
</comment>
<sequence>MTADEIYERLNVVMGIRVITSIHPSTQGLIDTLVEGAYALGEQAELKAQIAKAKQPAVDAAEAEPGKTQPE</sequence>
<protein>
    <submittedName>
        <fullName evidence="1">Uncharacterized protein</fullName>
    </submittedName>
</protein>
<evidence type="ECO:0000313" key="1">
    <source>
        <dbReference type="EMBL" id="KKN01072.1"/>
    </source>
</evidence>
<dbReference type="EMBL" id="LAZR01005301">
    <property type="protein sequence ID" value="KKN01072.1"/>
    <property type="molecule type" value="Genomic_DNA"/>
</dbReference>
<gene>
    <name evidence="1" type="ORF">LCGC14_1131340</name>
</gene>
<organism evidence="1">
    <name type="scientific">marine sediment metagenome</name>
    <dbReference type="NCBI Taxonomy" id="412755"/>
    <lineage>
        <taxon>unclassified sequences</taxon>
        <taxon>metagenomes</taxon>
        <taxon>ecological metagenomes</taxon>
    </lineage>
</organism>